<proteinExistence type="predicted"/>
<evidence type="ECO:0000256" key="1">
    <source>
        <dbReference type="SAM" id="Coils"/>
    </source>
</evidence>
<dbReference type="EMBL" id="CP123586">
    <property type="protein sequence ID" value="WZK91405.1"/>
    <property type="molecule type" value="Genomic_DNA"/>
</dbReference>
<keyword evidence="1" id="KW-0175">Coiled coil</keyword>
<protein>
    <submittedName>
        <fullName evidence="2">Uncharacterized protein</fullName>
    </submittedName>
</protein>
<name>A0ABZ2XZ76_9RHOB</name>
<dbReference type="Proteomes" id="UP001623232">
    <property type="component" value="Plasmid unnamed2"/>
</dbReference>
<gene>
    <name evidence="2" type="ORF">QEZ52_21945</name>
</gene>
<keyword evidence="2" id="KW-0614">Plasmid</keyword>
<geneLocation type="plasmid" evidence="2 3">
    <name>unnamed2</name>
</geneLocation>
<feature type="coiled-coil region" evidence="1">
    <location>
        <begin position="30"/>
        <end position="68"/>
    </location>
</feature>
<evidence type="ECO:0000313" key="2">
    <source>
        <dbReference type="EMBL" id="WZK91405.1"/>
    </source>
</evidence>
<dbReference type="Gene3D" id="1.20.120.20">
    <property type="entry name" value="Apolipoprotein"/>
    <property type="match status" value="1"/>
</dbReference>
<organism evidence="2 3">
    <name type="scientific">Aliisedimentitalea scapharcae</name>
    <dbReference type="NCBI Taxonomy" id="1524259"/>
    <lineage>
        <taxon>Bacteria</taxon>
        <taxon>Pseudomonadati</taxon>
        <taxon>Pseudomonadota</taxon>
        <taxon>Alphaproteobacteria</taxon>
        <taxon>Rhodobacterales</taxon>
        <taxon>Roseobacteraceae</taxon>
        <taxon>Aliisedimentitalea</taxon>
    </lineage>
</organism>
<sequence>MTRILIFVGMAIGVALVVLALVPEEEPTVQDKLEQARENLSEAAELAKEAAEEKADALASEIENKADEAAQSVGATLEGLQKQAEDFAAGVTTSMGDRSEELADFTLQFEQALAQGGALHHTGFDPANASKTLEQMGLDRSEADRLSAWLADVYATPGNIEETLDELLEKLKDL</sequence>
<keyword evidence="3" id="KW-1185">Reference proteome</keyword>
<reference evidence="2 3" key="1">
    <citation type="submission" date="2023-04" db="EMBL/GenBank/DDBJ databases">
        <title>Complete genome sequence of Alisedimentitalea scapharcae.</title>
        <authorList>
            <person name="Rong J.-C."/>
            <person name="Yi M.-L."/>
            <person name="Zhao Q."/>
        </authorList>
    </citation>
    <scope>NUCLEOTIDE SEQUENCE [LARGE SCALE GENOMIC DNA]</scope>
    <source>
        <strain evidence="2 3">KCTC 42119</strain>
        <plasmid evidence="2 3">unnamed2</plasmid>
    </source>
</reference>
<dbReference type="RefSeq" id="WP_343211630.1">
    <property type="nucleotide sequence ID" value="NZ_CP123586.1"/>
</dbReference>
<accession>A0ABZ2XZ76</accession>
<evidence type="ECO:0000313" key="3">
    <source>
        <dbReference type="Proteomes" id="UP001623232"/>
    </source>
</evidence>